<dbReference type="InterPro" id="IPR036890">
    <property type="entry name" value="HATPase_C_sf"/>
</dbReference>
<dbReference type="Gene3D" id="3.30.450.40">
    <property type="match status" value="1"/>
</dbReference>
<feature type="transmembrane region" description="Helical" evidence="29">
    <location>
        <begin position="107"/>
        <end position="137"/>
    </location>
</feature>
<dbReference type="PANTHER" id="PTHR24423:SF637">
    <property type="entry name" value="ETHYLENE RECEPTOR"/>
    <property type="match status" value="1"/>
</dbReference>
<evidence type="ECO:0000259" key="31">
    <source>
        <dbReference type="PROSITE" id="PS50110"/>
    </source>
</evidence>
<evidence type="ECO:0000256" key="13">
    <source>
        <dbReference type="ARBA" id="ARBA00022824"/>
    </source>
</evidence>
<dbReference type="CDD" id="cd16938">
    <property type="entry name" value="HATPase_ETR2_ERS2-EIN4-like"/>
    <property type="match status" value="1"/>
</dbReference>
<dbReference type="KEGG" id="vra:106772500"/>
<dbReference type="PANTHER" id="PTHR24423">
    <property type="entry name" value="TWO-COMPONENT SENSOR HISTIDINE KINASE"/>
    <property type="match status" value="1"/>
</dbReference>
<evidence type="ECO:0000256" key="8">
    <source>
        <dbReference type="ARBA" id="ARBA00022692"/>
    </source>
</evidence>
<dbReference type="InterPro" id="IPR003018">
    <property type="entry name" value="GAF"/>
</dbReference>
<keyword evidence="8 29" id="KW-0812">Transmembrane</keyword>
<dbReference type="PIRSF" id="PIRSF026389">
    <property type="entry name" value="Ethyln_sen_HK"/>
    <property type="match status" value="1"/>
</dbReference>
<reference evidence="33 34" key="2">
    <citation type="submission" date="2023-09" db="UniProtKB">
        <authorList>
            <consortium name="RefSeq"/>
        </authorList>
    </citation>
    <scope>IDENTIFICATION</scope>
    <source>
        <tissue evidence="33 34">Leaf</tissue>
    </source>
</reference>
<reference evidence="32" key="1">
    <citation type="journal article" date="2014" name="Nat. Commun.">
        <title>Genome sequence of mungbean and insights into evolution within Vigna species.</title>
        <authorList>
            <person name="Kang Y.J."/>
            <person name="Kim S.K."/>
            <person name="Kim M.Y."/>
            <person name="Lestari P."/>
            <person name="Kim K.H."/>
            <person name="Ha B.K."/>
            <person name="Jun T.H."/>
            <person name="Hwang W.J."/>
            <person name="Lee T."/>
            <person name="Lee J."/>
            <person name="Shim S."/>
            <person name="Yoon M.Y."/>
            <person name="Jang Y.E."/>
            <person name="Han K.S."/>
            <person name="Taeprayoon P."/>
            <person name="Yoon N."/>
            <person name="Somta P."/>
            <person name="Tanya P."/>
            <person name="Kim K.S."/>
            <person name="Gwag J.G."/>
            <person name="Moon J.K."/>
            <person name="Lee Y.H."/>
            <person name="Park B.S."/>
            <person name="Bombarely A."/>
            <person name="Doyle J.J."/>
            <person name="Jackson S.A."/>
            <person name="Schafleitner R."/>
            <person name="Srinives P."/>
            <person name="Varshney R.K."/>
            <person name="Lee S.H."/>
        </authorList>
    </citation>
    <scope>NUCLEOTIDE SEQUENCE [LARGE SCALE GENOMIC DNA]</scope>
    <source>
        <strain evidence="32">cv. VC1973A</strain>
    </source>
</reference>
<dbReference type="Pfam" id="PF25487">
    <property type="entry name" value="ETR1_N"/>
    <property type="match status" value="1"/>
</dbReference>
<evidence type="ECO:0000256" key="7">
    <source>
        <dbReference type="ARBA" id="ARBA00022679"/>
    </source>
</evidence>
<evidence type="ECO:0000256" key="18">
    <source>
        <dbReference type="ARBA" id="ARBA00023012"/>
    </source>
</evidence>
<evidence type="ECO:0000256" key="28">
    <source>
        <dbReference type="PROSITE-ProRule" id="PRU00169"/>
    </source>
</evidence>
<dbReference type="GO" id="GO:0046872">
    <property type="term" value="F:metal ion binding"/>
    <property type="evidence" value="ECO:0007669"/>
    <property type="project" value="UniProtKB-UniRule"/>
</dbReference>
<evidence type="ECO:0000313" key="32">
    <source>
        <dbReference type="Proteomes" id="UP000087766"/>
    </source>
</evidence>
<evidence type="ECO:0000256" key="5">
    <source>
        <dbReference type="ARBA" id="ARBA00022499"/>
    </source>
</evidence>
<dbReference type="GO" id="GO:0005789">
    <property type="term" value="C:endoplasmic reticulum membrane"/>
    <property type="evidence" value="ECO:0007669"/>
    <property type="project" value="UniProtKB-SubCell"/>
</dbReference>
<evidence type="ECO:0000256" key="24">
    <source>
        <dbReference type="PIRNR" id="PIRNR026389"/>
    </source>
</evidence>
<evidence type="ECO:0000256" key="21">
    <source>
        <dbReference type="ARBA" id="ARBA00023170"/>
    </source>
</evidence>
<proteinExistence type="inferred from homology"/>
<dbReference type="SUPFAM" id="SSF55781">
    <property type="entry name" value="GAF domain-like"/>
    <property type="match status" value="1"/>
</dbReference>
<evidence type="ECO:0000256" key="25">
    <source>
        <dbReference type="PIRSR" id="PIRSR026389-2"/>
    </source>
</evidence>
<dbReference type="GO" id="GO:0010105">
    <property type="term" value="P:negative regulation of ethylene-activated signaling pathway"/>
    <property type="evidence" value="ECO:0007669"/>
    <property type="project" value="UniProtKB-ARBA"/>
</dbReference>
<evidence type="ECO:0000256" key="2">
    <source>
        <dbReference type="ARBA" id="ARBA00004477"/>
    </source>
</evidence>
<dbReference type="SMART" id="SM00448">
    <property type="entry name" value="REC"/>
    <property type="match status" value="1"/>
</dbReference>
<feature type="domain" description="Response regulatory" evidence="31">
    <location>
        <begin position="636"/>
        <end position="753"/>
    </location>
</feature>
<dbReference type="Gene3D" id="3.30.565.10">
    <property type="entry name" value="Histidine kinase-like ATPase, C-terminal domain"/>
    <property type="match status" value="1"/>
</dbReference>
<name>A0A1S3V8F1_VIGRR</name>
<evidence type="ECO:0000313" key="34">
    <source>
        <dbReference type="RefSeq" id="XP_014514416.1"/>
    </source>
</evidence>
<evidence type="ECO:0000313" key="33">
    <source>
        <dbReference type="RefSeq" id="XP_014514415.1"/>
    </source>
</evidence>
<feature type="disulfide bond" description="Interchain" evidence="26">
    <location>
        <position position="30"/>
    </location>
</feature>
<dbReference type="InterPro" id="IPR014525">
    <property type="entry name" value="ETR"/>
</dbReference>
<evidence type="ECO:0000256" key="20">
    <source>
        <dbReference type="ARBA" id="ARBA00023157"/>
    </source>
</evidence>
<keyword evidence="15" id="KW-0832">Ubl conjugation</keyword>
<evidence type="ECO:0000313" key="35">
    <source>
        <dbReference type="RefSeq" id="XP_014514417.1"/>
    </source>
</evidence>
<evidence type="ECO:0000256" key="3">
    <source>
        <dbReference type="ARBA" id="ARBA00009842"/>
    </source>
</evidence>
<evidence type="ECO:0000256" key="10">
    <source>
        <dbReference type="ARBA" id="ARBA00022741"/>
    </source>
</evidence>
<dbReference type="SUPFAM" id="SSF52172">
    <property type="entry name" value="CheY-like"/>
    <property type="match status" value="1"/>
</dbReference>
<keyword evidence="16 29" id="KW-1133">Transmembrane helix</keyword>
<dbReference type="SUPFAM" id="SSF55874">
    <property type="entry name" value="ATPase domain of HSP90 chaperone/DNA topoisomerase II/histidine kinase"/>
    <property type="match status" value="1"/>
</dbReference>
<comment type="function">
    <text evidence="22">Ethylene receptor related to bacterial two-component regulators. Acts as a redundant negative regulator of ethylene signaling.</text>
</comment>
<comment type="cofactor">
    <cofactor evidence="25">
        <name>Cu cation</name>
        <dbReference type="ChEBI" id="CHEBI:23378"/>
    </cofactor>
    <text evidence="25">Binds 1 copper ion per dimer.</text>
</comment>
<accession>A0A1S3V8F1</accession>
<dbReference type="InterPro" id="IPR058544">
    <property type="entry name" value="ETR1_N"/>
</dbReference>
<dbReference type="Gene3D" id="1.10.287.130">
    <property type="match status" value="1"/>
</dbReference>
<keyword evidence="21 24" id="KW-0675">Receptor</keyword>
<evidence type="ECO:0000256" key="9">
    <source>
        <dbReference type="ARBA" id="ARBA00022723"/>
    </source>
</evidence>
<dbReference type="InterPro" id="IPR001789">
    <property type="entry name" value="Sig_transdc_resp-reg_receiver"/>
</dbReference>
<evidence type="ECO:0000256" key="30">
    <source>
        <dbReference type="SAM" id="SignalP"/>
    </source>
</evidence>
<keyword evidence="20 26" id="KW-1015">Disulfide bond</keyword>
<protein>
    <recommendedName>
        <fullName evidence="24">Ethylene receptor</fullName>
    </recommendedName>
</protein>
<keyword evidence="7 24" id="KW-0808">Transferase</keyword>
<keyword evidence="10 24" id="KW-0547">Nucleotide-binding</keyword>
<comment type="function">
    <text evidence="1 24">May act early in the ethylene signal transduction pathway, possibly as an ethylene receptor, or as a regulator of the pathway.</text>
</comment>
<dbReference type="FunFam" id="3.40.50.2300:FF:000240">
    <property type="entry name" value="Ethylene receptor"/>
    <property type="match status" value="1"/>
</dbReference>
<dbReference type="AlphaFoldDB" id="A0A1S3V8F1"/>
<keyword evidence="5" id="KW-1017">Isopeptide bond</keyword>
<gene>
    <name evidence="33 34 35" type="primary">LOC106772500</name>
</gene>
<feature type="modified residue" description="4-aspartylphosphate" evidence="28">
    <location>
        <position position="687"/>
    </location>
</feature>
<keyword evidence="19 24" id="KW-0472">Membrane</keyword>
<dbReference type="GO" id="GO:0038199">
    <property type="term" value="F:ethylene receptor activity"/>
    <property type="evidence" value="ECO:0007669"/>
    <property type="project" value="UniProtKB-UniRule"/>
</dbReference>
<evidence type="ECO:0000256" key="22">
    <source>
        <dbReference type="ARBA" id="ARBA00056860"/>
    </source>
</evidence>
<keyword evidence="32" id="KW-1185">Reference proteome</keyword>
<organism evidence="34">
    <name type="scientific">Vigna radiata var. radiata</name>
    <name type="common">Mung bean</name>
    <name type="synonym">Phaseolus aureus</name>
    <dbReference type="NCBI Taxonomy" id="3916"/>
    <lineage>
        <taxon>Eukaryota</taxon>
        <taxon>Viridiplantae</taxon>
        <taxon>Streptophyta</taxon>
        <taxon>Embryophyta</taxon>
        <taxon>Tracheophyta</taxon>
        <taxon>Spermatophyta</taxon>
        <taxon>Magnoliopsida</taxon>
        <taxon>eudicotyledons</taxon>
        <taxon>Gunneridae</taxon>
        <taxon>Pentapetalae</taxon>
        <taxon>rosids</taxon>
        <taxon>fabids</taxon>
        <taxon>Fabales</taxon>
        <taxon>Fabaceae</taxon>
        <taxon>Papilionoideae</taxon>
        <taxon>50 kb inversion clade</taxon>
        <taxon>NPAAA clade</taxon>
        <taxon>indigoferoid/millettioid clade</taxon>
        <taxon>Phaseoleae</taxon>
        <taxon>Vigna</taxon>
    </lineage>
</organism>
<evidence type="ECO:0000256" key="11">
    <source>
        <dbReference type="ARBA" id="ARBA00022745"/>
    </source>
</evidence>
<dbReference type="RefSeq" id="XP_014514416.1">
    <property type="nucleotide sequence ID" value="XM_014658930.2"/>
</dbReference>
<evidence type="ECO:0000256" key="6">
    <source>
        <dbReference type="ARBA" id="ARBA00022553"/>
    </source>
</evidence>
<dbReference type="GO" id="GO:0005524">
    <property type="term" value="F:ATP binding"/>
    <property type="evidence" value="ECO:0007669"/>
    <property type="project" value="UniProtKB-UniRule"/>
</dbReference>
<dbReference type="OrthoDB" id="60033at2759"/>
<dbReference type="RefSeq" id="XP_014514417.1">
    <property type="nucleotide sequence ID" value="XM_014658931.2"/>
</dbReference>
<comment type="subunit">
    <text evidence="23">Heteromer with ETR1. Binds to MRF3/ECIP1.</text>
</comment>
<dbReference type="FunFam" id="1.10.287.130:FF:000087">
    <property type="entry name" value="Ethylene receptor 4"/>
    <property type="match status" value="1"/>
</dbReference>
<dbReference type="RefSeq" id="XP_014514415.1">
    <property type="nucleotide sequence ID" value="XM_014658929.2"/>
</dbReference>
<comment type="similarity">
    <text evidence="3 24">Belongs to the ethylene receptor family.</text>
</comment>
<evidence type="ECO:0000256" key="29">
    <source>
        <dbReference type="SAM" id="Phobius"/>
    </source>
</evidence>
<dbReference type="Pfam" id="PF00072">
    <property type="entry name" value="Response_reg"/>
    <property type="match status" value="1"/>
</dbReference>
<feature type="signal peptide" evidence="30">
    <location>
        <begin position="1"/>
        <end position="22"/>
    </location>
</feature>
<dbReference type="PROSITE" id="PS50110">
    <property type="entry name" value="RESPONSE_REGULATORY"/>
    <property type="match status" value="1"/>
</dbReference>
<keyword evidence="11 24" id="KW-0936">Ethylene signaling pathway</keyword>
<evidence type="ECO:0000256" key="17">
    <source>
        <dbReference type="ARBA" id="ARBA00023008"/>
    </source>
</evidence>
<evidence type="ECO:0000256" key="4">
    <source>
        <dbReference type="ARBA" id="ARBA00011748"/>
    </source>
</evidence>
<evidence type="ECO:0000256" key="26">
    <source>
        <dbReference type="PIRSR" id="PIRSR026389-3"/>
    </source>
</evidence>
<keyword evidence="12 24" id="KW-0418">Kinase</keyword>
<keyword evidence="14 24" id="KW-0067">ATP-binding</keyword>
<dbReference type="STRING" id="3916.A0A1S3V8F1"/>
<dbReference type="InterPro" id="IPR003661">
    <property type="entry name" value="HisK_dim/P_dom"/>
</dbReference>
<evidence type="ECO:0000256" key="15">
    <source>
        <dbReference type="ARBA" id="ARBA00022843"/>
    </source>
</evidence>
<feature type="transmembrane region" description="Helical" evidence="29">
    <location>
        <begin position="51"/>
        <end position="68"/>
    </location>
</feature>
<feature type="disulfide bond" description="Interchain" evidence="26">
    <location>
        <position position="28"/>
    </location>
</feature>
<evidence type="ECO:0000256" key="23">
    <source>
        <dbReference type="ARBA" id="ARBA00062048"/>
    </source>
</evidence>
<dbReference type="GO" id="GO:0004674">
    <property type="term" value="F:protein serine/threonine kinase activity"/>
    <property type="evidence" value="ECO:0007669"/>
    <property type="project" value="UniProtKB-ARBA"/>
</dbReference>
<dbReference type="InterPro" id="IPR036097">
    <property type="entry name" value="HisK_dim/P_sf"/>
</dbReference>
<dbReference type="CDD" id="cd19933">
    <property type="entry name" value="REC_ETR-like"/>
    <property type="match status" value="1"/>
</dbReference>
<evidence type="ECO:0000256" key="19">
    <source>
        <dbReference type="ARBA" id="ARBA00023136"/>
    </source>
</evidence>
<feature type="binding site" evidence="25">
    <location>
        <position position="89"/>
    </location>
    <ligand>
        <name>Cu cation</name>
        <dbReference type="ChEBI" id="CHEBI:23378"/>
    </ligand>
</feature>
<keyword evidence="17 24" id="KW-0186">Copper</keyword>
<evidence type="ECO:0000256" key="12">
    <source>
        <dbReference type="ARBA" id="ARBA00022777"/>
    </source>
</evidence>
<dbReference type="InterPro" id="IPR011006">
    <property type="entry name" value="CheY-like_superfamily"/>
</dbReference>
<dbReference type="CDD" id="cd00082">
    <property type="entry name" value="HisKA"/>
    <property type="match status" value="1"/>
</dbReference>
<dbReference type="Pfam" id="PF01590">
    <property type="entry name" value="GAF"/>
    <property type="match status" value="1"/>
</dbReference>
<feature type="chain" id="PRO_5010814652" description="Ethylene receptor" evidence="30">
    <location>
        <begin position="23"/>
        <end position="760"/>
    </location>
</feature>
<dbReference type="GeneID" id="106772500"/>
<keyword evidence="13 24" id="KW-0256">Endoplasmic reticulum</keyword>
<evidence type="ECO:0000256" key="1">
    <source>
        <dbReference type="ARBA" id="ARBA00003286"/>
    </source>
</evidence>
<dbReference type="Gene3D" id="3.40.50.2300">
    <property type="match status" value="1"/>
</dbReference>
<evidence type="ECO:0000256" key="16">
    <source>
        <dbReference type="ARBA" id="ARBA00022989"/>
    </source>
</evidence>
<dbReference type="SUPFAM" id="SSF47384">
    <property type="entry name" value="Homodimeric domain of signal transducing histidine kinase"/>
    <property type="match status" value="1"/>
</dbReference>
<evidence type="ECO:0000256" key="14">
    <source>
        <dbReference type="ARBA" id="ARBA00022840"/>
    </source>
</evidence>
<comment type="subcellular location">
    <subcellularLocation>
        <location evidence="2">Endoplasmic reticulum membrane</location>
        <topology evidence="2">Multi-pass membrane protein</topology>
    </subcellularLocation>
</comment>
<keyword evidence="9 24" id="KW-0479">Metal-binding</keyword>
<feature type="binding site" evidence="25">
    <location>
        <position position="93"/>
    </location>
    <ligand>
        <name>Cu cation</name>
        <dbReference type="ChEBI" id="CHEBI:23378"/>
    </ligand>
</feature>
<feature type="cross-link" description="Glycyl lysine isopeptide (Lys-Gly) (interchain with G-Cter in ubiquitin)" evidence="27">
    <location>
        <position position="738"/>
    </location>
</feature>
<dbReference type="Proteomes" id="UP000087766">
    <property type="component" value="Chromosome 8"/>
</dbReference>
<keyword evidence="18 24" id="KW-0902">Two-component regulatory system</keyword>
<evidence type="ECO:0000256" key="27">
    <source>
        <dbReference type="PIRSR" id="PIRSR026389-4"/>
    </source>
</evidence>
<dbReference type="InterPro" id="IPR029016">
    <property type="entry name" value="GAF-like_dom_sf"/>
</dbReference>
<keyword evidence="6 28" id="KW-0597">Phosphoprotein</keyword>
<dbReference type="GO" id="GO:0051740">
    <property type="term" value="F:ethylene binding"/>
    <property type="evidence" value="ECO:0007669"/>
    <property type="project" value="UniProtKB-UniRule"/>
</dbReference>
<dbReference type="SMART" id="SM00065">
    <property type="entry name" value="GAF"/>
    <property type="match status" value="1"/>
</dbReference>
<keyword evidence="30" id="KW-0732">Signal</keyword>
<comment type="subunit">
    <text evidence="4">Homodimer; disulfide-linked.</text>
</comment>
<feature type="transmembrane region" description="Helical" evidence="29">
    <location>
        <begin position="75"/>
        <end position="95"/>
    </location>
</feature>
<dbReference type="GO" id="GO:0000155">
    <property type="term" value="F:phosphorelay sensor kinase activity"/>
    <property type="evidence" value="ECO:0007669"/>
    <property type="project" value="InterPro"/>
</dbReference>
<sequence>MLKSVSFGVLLTWFVVVTCVCGADVQRCNCDDEWSFWTIDTILECQRVGDFLIAVAYFSIPVELLYFVSCSNLPFKWVLFEFIAFIVLCGMTHLLNGWTYGPHTFQLMVAITVFKTLTALVSCATALTLLTLIPLLLKVKVREFMLKKKTWDLGREVGFIMKQKEASVHVRMLTQEIRKSLDRHKILYTTLVELSKTLGLQNCAIWMPNDEKTEMNLTHELNGRNANCSILITDPDVARIEGSDEVNVIDSDSVLATASSGDSGVAGPVAAIRMPMLRVSNFKGGTPELRQTCYAVLVLILPVTEAKSWSTQELEIIKVVADQVAVALSHAAILEESHMMRGKLEEQNRALQVEKINAMKANQARAAFQKVMSNGMGRPMHSILGLLSVMQEENLKREQKVVVDSMFRTSTVMSNLLNDAMDWSSRDDGRFPLEMKPFGLHDMVKDAACFARFMCVYRGLGFVIDADKSLPDNVIGDEKRVFQVLLHMVGSAINGNRGGGVLVLRVYAETGSQGRSDQGWTNWRPSSSNGDVNIRFEIGIKTGDSEMDNPVPSGHLPGTMHATDSVEQRLCFSICKRIIQLMQGNIWFVPNGEGDPQVMAITLRFQQQRSVVGVSMSETGESSEASNSNSFFRGLQVLLVEKDDVNRAVTQKLLQKLGCSVTCVCSGFECLSVIGGGGCSFQVIVLDVQMPELDGFEVASRIRKFGSRNWPVIVALTASTEDFWEKCMQVGINGVIRKPLLLHGIAAELRRILLQGNTVM</sequence>